<dbReference type="Proteomes" id="UP000663856">
    <property type="component" value="Unassembled WGS sequence"/>
</dbReference>
<accession>A0A817A0U0</accession>
<protein>
    <submittedName>
        <fullName evidence="2">Uncharacterized protein</fullName>
    </submittedName>
</protein>
<gene>
    <name evidence="2" type="ORF">WKI299_LOCUS35514</name>
</gene>
<dbReference type="EMBL" id="CAJNRF010017100">
    <property type="protein sequence ID" value="CAF2220947.1"/>
    <property type="molecule type" value="Genomic_DNA"/>
</dbReference>
<proteinExistence type="predicted"/>
<evidence type="ECO:0000256" key="1">
    <source>
        <dbReference type="SAM" id="MobiDB-lite"/>
    </source>
</evidence>
<reference evidence="2" key="1">
    <citation type="submission" date="2021-02" db="EMBL/GenBank/DDBJ databases">
        <authorList>
            <person name="Nowell W R."/>
        </authorList>
    </citation>
    <scope>NUCLEOTIDE SEQUENCE</scope>
</reference>
<feature type="region of interest" description="Disordered" evidence="1">
    <location>
        <begin position="1"/>
        <end position="22"/>
    </location>
</feature>
<sequence length="240" mass="24026">MGNRNARNAQPGLAGYGAEPDPNYGGMDYYGGTYEPPGLTYGGYPTAGYSGGGYGGAYPPTSFATGASPYGSVGGPFGSVGGPFGSVGGPFGANNVSPFGSLGRPAALGGSNALGLGGMSGLPPKVRVIFVPQGGASQFAPQMPQMPMPQMQMPQMCAPQMPMPQMQMPMPQMQMPMPQMQMPMCPPSPMGGLASYGGGFGMGGGSPFSGGFGMGAAQPIGGFSGGFGSALPMWDHSLFS</sequence>
<dbReference type="AlphaFoldDB" id="A0A817A0U0"/>
<comment type="caution">
    <text evidence="2">The sequence shown here is derived from an EMBL/GenBank/DDBJ whole genome shotgun (WGS) entry which is preliminary data.</text>
</comment>
<evidence type="ECO:0000313" key="2">
    <source>
        <dbReference type="EMBL" id="CAF2220947.1"/>
    </source>
</evidence>
<evidence type="ECO:0000313" key="3">
    <source>
        <dbReference type="Proteomes" id="UP000663856"/>
    </source>
</evidence>
<organism evidence="2 3">
    <name type="scientific">Rotaria magnacalcarata</name>
    <dbReference type="NCBI Taxonomy" id="392030"/>
    <lineage>
        <taxon>Eukaryota</taxon>
        <taxon>Metazoa</taxon>
        <taxon>Spiralia</taxon>
        <taxon>Gnathifera</taxon>
        <taxon>Rotifera</taxon>
        <taxon>Eurotatoria</taxon>
        <taxon>Bdelloidea</taxon>
        <taxon>Philodinida</taxon>
        <taxon>Philodinidae</taxon>
        <taxon>Rotaria</taxon>
    </lineage>
</organism>
<name>A0A817A0U0_9BILA</name>